<dbReference type="NCBIfam" id="NF000355">
    <property type="entry name" value="ribo_prot_ABC_F"/>
    <property type="match status" value="1"/>
</dbReference>
<dbReference type="InterPro" id="IPR003593">
    <property type="entry name" value="AAA+_ATPase"/>
</dbReference>
<dbReference type="SMART" id="SM00382">
    <property type="entry name" value="AAA"/>
    <property type="match status" value="2"/>
</dbReference>
<dbReference type="InterPro" id="IPR003439">
    <property type="entry name" value="ABC_transporter-like_ATP-bd"/>
</dbReference>
<protein>
    <submittedName>
        <fullName evidence="5">ABC transporter</fullName>
    </submittedName>
</protein>
<keyword evidence="3" id="KW-0067">ATP-binding</keyword>
<keyword evidence="1" id="KW-0677">Repeat</keyword>
<accession>A0A1W1XY41</accession>
<dbReference type="InterPro" id="IPR032781">
    <property type="entry name" value="ABC_tran_Xtn"/>
</dbReference>
<dbReference type="OrthoDB" id="9801441at2"/>
<sequence>MYVKFNELSKLYGEKYILKDVCGEIQKNEKIGLIGSNGTGKTTLSKIITGILEYDSGKVEYTSSNIKIEYLSQFYEGLKDISVNNDILNKFKRNKDKEIKFKKSLEASGFTKDKWVNKINTLSGGEKTKLMLCEIFTKDFDIIILDEPTNHMDIYGQKWLENKINKLNKTVIIISHDRYFLDNTVSIIWELSHIGLKKYNGNYSSYKLQKEEEEKSIFKEYEKQDKKIKHLNKIIDERKIWFEKAHKAAGQNDFLRSKAKKHVSVLRAKEKELERIEKERVEKPKKTVPPYFNIINKKFINKKTPKFLIKVIGLNKKYKENIFEDVSFNMMKGDKIALIGNNGTGKSTLLKILKGIDKDYTGELNVNPSLSIGYFSQELDNLYYNKSVIENVILSNNINLTEARNLLASLLFRGNDIYKEVKDLSMGEKARVSFAKIILEGVNVLVLDEPTNYMDIESKEALEEVFKEFMGCIIFASHDRYFINAISNKILEFNNGTIDVYNGNYKNYLNRDKNMKSSENRKQIKDNIRILECELSFLSGKLDEKLGEGEKQVLTNKFLERARELNVLKNKIK</sequence>
<organism evidence="5 6">
    <name type="scientific">Clostridium acidisoli DSM 12555</name>
    <dbReference type="NCBI Taxonomy" id="1121291"/>
    <lineage>
        <taxon>Bacteria</taxon>
        <taxon>Bacillati</taxon>
        <taxon>Bacillota</taxon>
        <taxon>Clostridia</taxon>
        <taxon>Eubacteriales</taxon>
        <taxon>Clostridiaceae</taxon>
        <taxon>Clostridium</taxon>
    </lineage>
</organism>
<evidence type="ECO:0000256" key="2">
    <source>
        <dbReference type="ARBA" id="ARBA00022741"/>
    </source>
</evidence>
<dbReference type="PANTHER" id="PTHR19211">
    <property type="entry name" value="ATP-BINDING TRANSPORT PROTEIN-RELATED"/>
    <property type="match status" value="1"/>
</dbReference>
<dbReference type="Pfam" id="PF00005">
    <property type="entry name" value="ABC_tran"/>
    <property type="match status" value="2"/>
</dbReference>
<dbReference type="GO" id="GO:0005524">
    <property type="term" value="F:ATP binding"/>
    <property type="evidence" value="ECO:0007669"/>
    <property type="project" value="UniProtKB-KW"/>
</dbReference>
<dbReference type="PANTHER" id="PTHR19211:SF100">
    <property type="entry name" value="RIBOSOME PROTECTION PROTEIN VMLR"/>
    <property type="match status" value="1"/>
</dbReference>
<evidence type="ECO:0000259" key="4">
    <source>
        <dbReference type="PROSITE" id="PS50893"/>
    </source>
</evidence>
<name>A0A1W1XY41_9CLOT</name>
<dbReference type="Pfam" id="PF12848">
    <property type="entry name" value="ABC_tran_Xtn"/>
    <property type="match status" value="1"/>
</dbReference>
<dbReference type="InterPro" id="IPR050611">
    <property type="entry name" value="ABCF"/>
</dbReference>
<dbReference type="STRING" id="1121291.SAMN02745134_03682"/>
<evidence type="ECO:0000313" key="6">
    <source>
        <dbReference type="Proteomes" id="UP000192468"/>
    </source>
</evidence>
<dbReference type="Gene3D" id="3.40.50.300">
    <property type="entry name" value="P-loop containing nucleotide triphosphate hydrolases"/>
    <property type="match status" value="2"/>
</dbReference>
<evidence type="ECO:0000256" key="3">
    <source>
        <dbReference type="ARBA" id="ARBA00022840"/>
    </source>
</evidence>
<dbReference type="Proteomes" id="UP000192468">
    <property type="component" value="Unassembled WGS sequence"/>
</dbReference>
<dbReference type="RefSeq" id="WP_084117671.1">
    <property type="nucleotide sequence ID" value="NZ_FWXH01000030.1"/>
</dbReference>
<dbReference type="CDD" id="cd03221">
    <property type="entry name" value="ABCF_EF-3"/>
    <property type="match status" value="2"/>
</dbReference>
<reference evidence="5 6" key="1">
    <citation type="submission" date="2017-04" db="EMBL/GenBank/DDBJ databases">
        <authorList>
            <person name="Afonso C.L."/>
            <person name="Miller P.J."/>
            <person name="Scott M.A."/>
            <person name="Spackman E."/>
            <person name="Goraichik I."/>
            <person name="Dimitrov K.M."/>
            <person name="Suarez D.L."/>
            <person name="Swayne D.E."/>
        </authorList>
    </citation>
    <scope>NUCLEOTIDE SEQUENCE [LARGE SCALE GENOMIC DNA]</scope>
    <source>
        <strain evidence="5 6">DSM 12555</strain>
    </source>
</reference>
<evidence type="ECO:0000256" key="1">
    <source>
        <dbReference type="ARBA" id="ARBA00022737"/>
    </source>
</evidence>
<dbReference type="AlphaFoldDB" id="A0A1W1XY41"/>
<dbReference type="PROSITE" id="PS00211">
    <property type="entry name" value="ABC_TRANSPORTER_1"/>
    <property type="match status" value="1"/>
</dbReference>
<keyword evidence="6" id="KW-1185">Reference proteome</keyword>
<dbReference type="PROSITE" id="PS50893">
    <property type="entry name" value="ABC_TRANSPORTER_2"/>
    <property type="match status" value="2"/>
</dbReference>
<feature type="domain" description="ABC transporter" evidence="4">
    <location>
        <begin position="3"/>
        <end position="218"/>
    </location>
</feature>
<dbReference type="InterPro" id="IPR017871">
    <property type="entry name" value="ABC_transporter-like_CS"/>
</dbReference>
<dbReference type="InterPro" id="IPR027417">
    <property type="entry name" value="P-loop_NTPase"/>
</dbReference>
<feature type="domain" description="ABC transporter" evidence="4">
    <location>
        <begin position="295"/>
        <end position="520"/>
    </location>
</feature>
<evidence type="ECO:0000313" key="5">
    <source>
        <dbReference type="EMBL" id="SMC28843.1"/>
    </source>
</evidence>
<dbReference type="SUPFAM" id="SSF52540">
    <property type="entry name" value="P-loop containing nucleoside triphosphate hydrolases"/>
    <property type="match status" value="2"/>
</dbReference>
<proteinExistence type="predicted"/>
<gene>
    <name evidence="5" type="ORF">SAMN02745134_03682</name>
</gene>
<dbReference type="EMBL" id="FWXH01000030">
    <property type="protein sequence ID" value="SMC28843.1"/>
    <property type="molecule type" value="Genomic_DNA"/>
</dbReference>
<keyword evidence="2" id="KW-0547">Nucleotide-binding</keyword>
<dbReference type="GO" id="GO:0016887">
    <property type="term" value="F:ATP hydrolysis activity"/>
    <property type="evidence" value="ECO:0007669"/>
    <property type="project" value="InterPro"/>
</dbReference>